<organism evidence="1 2">
    <name type="scientific">Phyllobacterium endophyticum</name>
    <dbReference type="NCBI Taxonomy" id="1149773"/>
    <lineage>
        <taxon>Bacteria</taxon>
        <taxon>Pseudomonadati</taxon>
        <taxon>Pseudomonadota</taxon>
        <taxon>Alphaproteobacteria</taxon>
        <taxon>Hyphomicrobiales</taxon>
        <taxon>Phyllobacteriaceae</taxon>
        <taxon>Phyllobacterium</taxon>
    </lineage>
</organism>
<keyword evidence="2" id="KW-1185">Reference proteome</keyword>
<evidence type="ECO:0000313" key="1">
    <source>
        <dbReference type="EMBL" id="PSH58258.1"/>
    </source>
</evidence>
<dbReference type="RefSeq" id="WP_106716711.1">
    <property type="nucleotide sequence ID" value="NZ_JACHXT010000001.1"/>
</dbReference>
<evidence type="ECO:0000313" key="2">
    <source>
        <dbReference type="Proteomes" id="UP000241158"/>
    </source>
</evidence>
<comment type="caution">
    <text evidence="1">The sequence shown here is derived from an EMBL/GenBank/DDBJ whole genome shotgun (WGS) entry which is preliminary data.</text>
</comment>
<dbReference type="OrthoDB" id="8277427at2"/>
<reference evidence="2" key="1">
    <citation type="submission" date="2017-11" db="EMBL/GenBank/DDBJ databases">
        <authorList>
            <person name="Kuznetsova I."/>
            <person name="Sazanova A."/>
            <person name="Chirak E."/>
            <person name="Safronova V."/>
            <person name="Willems A."/>
        </authorList>
    </citation>
    <scope>NUCLEOTIDE SEQUENCE [LARGE SCALE GENOMIC DNA]</scope>
    <source>
        <strain evidence="2">PEPV15</strain>
    </source>
</reference>
<dbReference type="EMBL" id="PGGN01000002">
    <property type="protein sequence ID" value="PSH58258.1"/>
    <property type="molecule type" value="Genomic_DNA"/>
</dbReference>
<dbReference type="Gene3D" id="3.30.300.20">
    <property type="match status" value="1"/>
</dbReference>
<dbReference type="Pfam" id="PF02566">
    <property type="entry name" value="OsmC"/>
    <property type="match status" value="1"/>
</dbReference>
<sequence length="141" mass="14907">MSELKIRTRAVGATSVMRPKELPQVTSETGGTIGIVTSVSEPGFNPLDLLYSSLSACIVLSARIAASRLGVAGELGEVRVHVTGEKAHDGPSRIARFDISIEIDGNLDIATKRQIVEAAEEICTVSNTLRGNADFVTNLAD</sequence>
<dbReference type="InterPro" id="IPR015946">
    <property type="entry name" value="KH_dom-like_a/b"/>
</dbReference>
<proteinExistence type="predicted"/>
<accession>A0A2P7AVL7</accession>
<dbReference type="InterPro" id="IPR003718">
    <property type="entry name" value="OsmC/Ohr_fam"/>
</dbReference>
<protein>
    <submittedName>
        <fullName evidence="1">Osmotically inducible protein OsmC</fullName>
    </submittedName>
</protein>
<dbReference type="InterPro" id="IPR036102">
    <property type="entry name" value="OsmC/Ohrsf"/>
</dbReference>
<name>A0A2P7AVL7_9HYPH</name>
<dbReference type="Proteomes" id="UP000241158">
    <property type="component" value="Unassembled WGS sequence"/>
</dbReference>
<gene>
    <name evidence="1" type="ORF">CU100_11585</name>
</gene>
<dbReference type="AlphaFoldDB" id="A0A2P7AVL7"/>
<dbReference type="SUPFAM" id="SSF82784">
    <property type="entry name" value="OsmC-like"/>
    <property type="match status" value="1"/>
</dbReference>